<keyword evidence="1" id="KW-0472">Membrane</keyword>
<feature type="signal peptide" evidence="2">
    <location>
        <begin position="1"/>
        <end position="19"/>
    </location>
</feature>
<keyword evidence="2" id="KW-0732">Signal</keyword>
<dbReference type="RefSeq" id="WP_022394275.1">
    <property type="nucleotide sequence ID" value="NZ_QRZF01000001.1"/>
</dbReference>
<evidence type="ECO:0000256" key="2">
    <source>
        <dbReference type="SAM" id="SignalP"/>
    </source>
</evidence>
<dbReference type="InterPro" id="IPR051677">
    <property type="entry name" value="AfsR-DnrI-RedD_regulator"/>
</dbReference>
<evidence type="ECO:0000313" key="3">
    <source>
        <dbReference type="EMBL" id="RGV58254.1"/>
    </source>
</evidence>
<dbReference type="Gene3D" id="2.120.10.80">
    <property type="entry name" value="Kelch-type beta propeller"/>
    <property type="match status" value="1"/>
</dbReference>
<gene>
    <name evidence="3" type="ORF">DWW10_01065</name>
</gene>
<dbReference type="Proteomes" id="UP000283850">
    <property type="component" value="Unassembled WGS sequence"/>
</dbReference>
<organism evidence="3 4">
    <name type="scientific">Bacteroides intestinalis</name>
    <dbReference type="NCBI Taxonomy" id="329854"/>
    <lineage>
        <taxon>Bacteria</taxon>
        <taxon>Pseudomonadati</taxon>
        <taxon>Bacteroidota</taxon>
        <taxon>Bacteroidia</taxon>
        <taxon>Bacteroidales</taxon>
        <taxon>Bacteroidaceae</taxon>
        <taxon>Bacteroides</taxon>
    </lineage>
</organism>
<sequence length="865" mass="99347">MKKTQSIIFLLLMCMRSVAQLPEYGLHIQSYPLQNSEFTSMVLEDGKPIETKGDKITLSFNLWVRPDNVFGTVFRIITENNKNVDLMYSVSENDRRFPILVTGDAVYPIQKEVRRETWTSASLTLDVKEGNITVLYDSTEINVNYPDLKGAQKLRFAFGYCPYEGFSLADVASVNLKDISIKRGLQEIRLWKMARHNQEVCYDEISHSPASGKNTRWIIDQYITWKKIHSQQFKSSPSVAFDPTVGTFYIANNKQKLYVFHTDERITDTIQVKGGEFVANYPNQLIYIPEQHQLLSYNLNENLYSFFDPVSQSWKGTQAAVQEHDYWNNTLVYNPANSSLISFGGYGHYHYNNKLLICYPYEDTPQRHLNLTNIHPRYSSSSVIVDSTLYIFGGRGCPSGRQELSPRNYYDLYAVNLLTQQTNKLWELTQIPDGGDFQPSENMVYDPEKKCFYFFSTQQGGTLMKIDTQTPHFELMSLPIGLKLEAQYMYTNLYYSPKQKKLYTVIHQAEVSGKADIDIYELNFPPIPISSFKQPDVVADNAGQNDQSSIWLYIIVGVLIIAGMGVFYYRKKKAEINRVKTATGNNKKAETNSLQSETANGSLINDRSEIKIEMPIHTETTTFHNYDFSKGCVCFFGGFHVVDKEGNDITALFTPTLKALLILLVLYTGRDSKGIIGHKLIQLLWYDKTDESAKNNRNVYMSKLRGLLEKVGDIKILNQNSFWSIQFEEGTICDYLEALHLYKENNSQNLEKLLELLLRGMMLPNMETDWIDTFKNDFSNSTIDLLCRLLKREDLSETLKLKIADTLFQHDYINEEALCVKCRILCQQGKKGLAKTVYDAFCKEYAASLGTEYKFSLMEIIDEQN</sequence>
<comment type="caution">
    <text evidence="3">The sequence shown here is derived from an EMBL/GenBank/DDBJ whole genome shotgun (WGS) entry which is preliminary data.</text>
</comment>
<protein>
    <recommendedName>
        <fullName evidence="5">Kelch repeat protein</fullName>
    </recommendedName>
</protein>
<dbReference type="GO" id="GO:0003677">
    <property type="term" value="F:DNA binding"/>
    <property type="evidence" value="ECO:0007669"/>
    <property type="project" value="TreeGrafter"/>
</dbReference>
<dbReference type="GO" id="GO:0006355">
    <property type="term" value="P:regulation of DNA-templated transcription"/>
    <property type="evidence" value="ECO:0007669"/>
    <property type="project" value="TreeGrafter"/>
</dbReference>
<feature type="chain" id="PRO_5019153785" description="Kelch repeat protein" evidence="2">
    <location>
        <begin position="20"/>
        <end position="865"/>
    </location>
</feature>
<feature type="transmembrane region" description="Helical" evidence="1">
    <location>
        <begin position="550"/>
        <end position="569"/>
    </location>
</feature>
<dbReference type="SUPFAM" id="SSF50965">
    <property type="entry name" value="Galactose oxidase, central domain"/>
    <property type="match status" value="1"/>
</dbReference>
<evidence type="ECO:0008006" key="5">
    <source>
        <dbReference type="Google" id="ProtNLM"/>
    </source>
</evidence>
<evidence type="ECO:0000256" key="1">
    <source>
        <dbReference type="SAM" id="Phobius"/>
    </source>
</evidence>
<accession>A0A412YLJ8</accession>
<dbReference type="InterPro" id="IPR015915">
    <property type="entry name" value="Kelch-typ_b-propeller"/>
</dbReference>
<keyword evidence="1" id="KW-0812">Transmembrane</keyword>
<dbReference type="PANTHER" id="PTHR35807">
    <property type="entry name" value="TRANSCRIPTIONAL REGULATOR REDD-RELATED"/>
    <property type="match status" value="1"/>
</dbReference>
<dbReference type="AlphaFoldDB" id="A0A412YLJ8"/>
<dbReference type="PANTHER" id="PTHR35807:SF1">
    <property type="entry name" value="TRANSCRIPTIONAL REGULATOR REDD"/>
    <property type="match status" value="1"/>
</dbReference>
<dbReference type="EMBL" id="QRZF01000001">
    <property type="protein sequence ID" value="RGV58254.1"/>
    <property type="molecule type" value="Genomic_DNA"/>
</dbReference>
<dbReference type="Gene3D" id="1.10.10.10">
    <property type="entry name" value="Winged helix-like DNA-binding domain superfamily/Winged helix DNA-binding domain"/>
    <property type="match status" value="1"/>
</dbReference>
<dbReference type="InterPro" id="IPR036388">
    <property type="entry name" value="WH-like_DNA-bd_sf"/>
</dbReference>
<dbReference type="SUPFAM" id="SSF63829">
    <property type="entry name" value="Calcium-dependent phosphotriesterase"/>
    <property type="match status" value="1"/>
</dbReference>
<evidence type="ECO:0000313" key="4">
    <source>
        <dbReference type="Proteomes" id="UP000283850"/>
    </source>
</evidence>
<proteinExistence type="predicted"/>
<reference evidence="3 4" key="1">
    <citation type="submission" date="2018-08" db="EMBL/GenBank/DDBJ databases">
        <title>A genome reference for cultivated species of the human gut microbiota.</title>
        <authorList>
            <person name="Zou Y."/>
            <person name="Xue W."/>
            <person name="Luo G."/>
        </authorList>
    </citation>
    <scope>NUCLEOTIDE SEQUENCE [LARGE SCALE GENOMIC DNA]</scope>
    <source>
        <strain evidence="3 4">AF14-32</strain>
    </source>
</reference>
<name>A0A412YLJ8_9BACE</name>
<dbReference type="InterPro" id="IPR011043">
    <property type="entry name" value="Gal_Oxase/kelch_b-propeller"/>
</dbReference>
<keyword evidence="1" id="KW-1133">Transmembrane helix</keyword>